<dbReference type="InterPro" id="IPR050146">
    <property type="entry name" value="Type-I_3-dehydroquinase"/>
</dbReference>
<dbReference type="EMBL" id="PYZI01000022">
    <property type="protein sequence ID" value="PTF12382.1"/>
    <property type="molecule type" value="Genomic_DNA"/>
</dbReference>
<feature type="binding site" evidence="5">
    <location>
        <position position="225"/>
    </location>
    <ligand>
        <name>3-dehydroquinate</name>
        <dbReference type="ChEBI" id="CHEBI:32364"/>
    </ligand>
</feature>
<comment type="subunit">
    <text evidence="5">Homodimer.</text>
</comment>
<dbReference type="Pfam" id="PF01487">
    <property type="entry name" value="DHquinase_I"/>
    <property type="match status" value="1"/>
</dbReference>
<feature type="binding site" evidence="5">
    <location>
        <position position="202"/>
    </location>
    <ligand>
        <name>3-dehydroquinate</name>
        <dbReference type="ChEBI" id="CHEBI:32364"/>
    </ligand>
</feature>
<accession>A0ABX5HZH0</accession>
<evidence type="ECO:0000256" key="5">
    <source>
        <dbReference type="HAMAP-Rule" id="MF_00214"/>
    </source>
</evidence>
<keyword evidence="3 5" id="KW-0456">Lyase</keyword>
<feature type="active site" description="Schiff-base intermediate with substrate" evidence="5">
    <location>
        <position position="160"/>
    </location>
</feature>
<comment type="catalytic activity">
    <reaction evidence="1 5">
        <text>3-dehydroquinate = 3-dehydroshikimate + H2O</text>
        <dbReference type="Rhea" id="RHEA:21096"/>
        <dbReference type="ChEBI" id="CHEBI:15377"/>
        <dbReference type="ChEBI" id="CHEBI:16630"/>
        <dbReference type="ChEBI" id="CHEBI:32364"/>
        <dbReference type="EC" id="4.2.1.10"/>
    </reaction>
</comment>
<dbReference type="RefSeq" id="WP_107524862.1">
    <property type="nucleotide sequence ID" value="NZ_PYZI01000022.1"/>
</dbReference>
<dbReference type="EC" id="4.2.1.10" evidence="5"/>
<keyword evidence="2 5" id="KW-0057">Aromatic amino acid biosynthesis</keyword>
<dbReference type="InterPro" id="IPR013785">
    <property type="entry name" value="Aldolase_TIM"/>
</dbReference>
<comment type="caution">
    <text evidence="5">Lacks conserved residue(s) required for the propagation of feature annotation.</text>
</comment>
<sequence>MTTVDVAATIAPESLLEETTIDEMKKYESDIDIIELRIDQWANHHLQLLKQNLSILKQVDSGFKVLVTYRTKSQGGKGKMSSEDYLELLKNISTLDDFHMLDIEWDSDIPPQILRDIVRLAQQNFKQVIVSYHNFSETPGIDELRFTYYKMHQLGPNFIKIAVMPNSREDVAVLLEAMASSVDAVSCRIIGISMSELGLVSRIAQGVFGGTISYGCLGESQAPGQIHVKALKEQLAFYENT</sequence>
<dbReference type="NCBIfam" id="TIGR01093">
    <property type="entry name" value="aroD"/>
    <property type="match status" value="1"/>
</dbReference>
<dbReference type="Gene3D" id="3.20.20.70">
    <property type="entry name" value="Aldolase class I"/>
    <property type="match status" value="1"/>
</dbReference>
<organism evidence="6 7">
    <name type="scientific">Staphylococcus devriesei</name>
    <dbReference type="NCBI Taxonomy" id="586733"/>
    <lineage>
        <taxon>Bacteria</taxon>
        <taxon>Bacillati</taxon>
        <taxon>Bacillota</taxon>
        <taxon>Bacilli</taxon>
        <taxon>Bacillales</taxon>
        <taxon>Staphylococcaceae</taxon>
        <taxon>Staphylococcus</taxon>
    </lineage>
</organism>
<evidence type="ECO:0000256" key="2">
    <source>
        <dbReference type="ARBA" id="ARBA00023141"/>
    </source>
</evidence>
<dbReference type="PANTHER" id="PTHR43699">
    <property type="entry name" value="3-DEHYDROQUINATE DEHYDRATASE"/>
    <property type="match status" value="1"/>
</dbReference>
<dbReference type="InterPro" id="IPR001381">
    <property type="entry name" value="DHquinase_I"/>
</dbReference>
<dbReference type="PANTHER" id="PTHR43699:SF1">
    <property type="entry name" value="3-DEHYDROQUINATE DEHYDRATASE"/>
    <property type="match status" value="1"/>
</dbReference>
<comment type="similarity">
    <text evidence="5">Belongs to the type-I 3-dehydroquinase family.</text>
</comment>
<evidence type="ECO:0000313" key="6">
    <source>
        <dbReference type="EMBL" id="PTF12382.1"/>
    </source>
</evidence>
<evidence type="ECO:0000256" key="3">
    <source>
        <dbReference type="ARBA" id="ARBA00023239"/>
    </source>
</evidence>
<keyword evidence="5" id="KW-0028">Amino-acid biosynthesis</keyword>
<keyword evidence="7" id="KW-1185">Reference proteome</keyword>
<keyword evidence="4 5" id="KW-0704">Schiff base</keyword>
<comment type="function">
    <text evidence="5">Involved in the third step of the chorismate pathway, which leads to the biosynthesis of aromatic amino acids. Catalyzes the cis-dehydration of 3-dehydroquinate (DHQ) and introduces the first double bond of the aromatic ring to yield 3-dehydroshikimate.</text>
</comment>
<feature type="binding site" evidence="5">
    <location>
        <begin position="35"/>
        <end position="37"/>
    </location>
    <ligand>
        <name>3-dehydroquinate</name>
        <dbReference type="ChEBI" id="CHEBI:32364"/>
    </ligand>
</feature>
<evidence type="ECO:0000313" key="7">
    <source>
        <dbReference type="Proteomes" id="UP000242088"/>
    </source>
</evidence>
<proteinExistence type="inferred from homology"/>
<feature type="active site" description="Proton donor/acceptor" evidence="5">
    <location>
        <position position="133"/>
    </location>
</feature>
<dbReference type="Proteomes" id="UP000242088">
    <property type="component" value="Unassembled WGS sequence"/>
</dbReference>
<dbReference type="HAMAP" id="MF_00214">
    <property type="entry name" value="AroD"/>
    <property type="match status" value="1"/>
</dbReference>
<comment type="caution">
    <text evidence="6">The sequence shown here is derived from an EMBL/GenBank/DDBJ whole genome shotgun (WGS) entry which is preliminary data.</text>
</comment>
<comment type="pathway">
    <text evidence="5">Metabolic intermediate biosynthesis; chorismate biosynthesis; chorismate from D-erythrose 4-phosphate and phosphoenolpyruvate: step 3/7.</text>
</comment>
<feature type="binding site" evidence="5">
    <location>
        <position position="70"/>
    </location>
    <ligand>
        <name>3-dehydroquinate</name>
        <dbReference type="ChEBI" id="CHEBI:32364"/>
    </ligand>
</feature>
<protein>
    <recommendedName>
        <fullName evidence="5">3-dehydroquinate dehydratase</fullName>
        <shortName evidence="5">3-dehydroquinase</shortName>
        <ecNumber evidence="5">4.2.1.10</ecNumber>
    </recommendedName>
    <alternativeName>
        <fullName evidence="5">Type I DHQase</fullName>
    </alternativeName>
    <alternativeName>
        <fullName evidence="5">Type I dehydroquinase</fullName>
        <shortName evidence="5">DHQ1</shortName>
    </alternativeName>
</protein>
<dbReference type="SUPFAM" id="SSF51569">
    <property type="entry name" value="Aldolase"/>
    <property type="match status" value="1"/>
</dbReference>
<reference evidence="6 7" key="1">
    <citation type="journal article" date="2016" name="Front. Microbiol.">
        <title>Comprehensive Phylogenetic Analysis of Bovine Non-aureus Staphylococci Species Based on Whole-Genome Sequencing.</title>
        <authorList>
            <person name="Naushad S."/>
            <person name="Barkema H.W."/>
            <person name="Luby C."/>
            <person name="Condas L.A."/>
            <person name="Nobrega D.B."/>
            <person name="Carson D.A."/>
            <person name="De Buck J."/>
        </authorList>
    </citation>
    <scope>NUCLEOTIDE SEQUENCE [LARGE SCALE GENOMIC DNA]</scope>
    <source>
        <strain evidence="6 7">SNUC 1409</strain>
    </source>
</reference>
<dbReference type="CDD" id="cd00502">
    <property type="entry name" value="DHQase_I"/>
    <property type="match status" value="1"/>
</dbReference>
<evidence type="ECO:0000256" key="1">
    <source>
        <dbReference type="ARBA" id="ARBA00001864"/>
    </source>
</evidence>
<gene>
    <name evidence="5" type="primary">aroD</name>
    <name evidence="6" type="ORF">BUY47_11550</name>
</gene>
<name>A0ABX5HZH0_9STAP</name>
<evidence type="ECO:0000256" key="4">
    <source>
        <dbReference type="ARBA" id="ARBA00023270"/>
    </source>
</evidence>